<keyword evidence="2" id="KW-1185">Reference proteome</keyword>
<accession>A0A369BKV0</accession>
<evidence type="ECO:0000313" key="2">
    <source>
        <dbReference type="Proteomes" id="UP000253090"/>
    </source>
</evidence>
<reference evidence="1 2" key="1">
    <citation type="submission" date="2018-07" db="EMBL/GenBank/DDBJ databases">
        <title>Genomic Encyclopedia of Type Strains, Phase III (KMG-III): the genomes of soil and plant-associated and newly described type strains.</title>
        <authorList>
            <person name="Whitman W."/>
        </authorList>
    </citation>
    <scope>NUCLEOTIDE SEQUENCE [LARGE SCALE GENOMIC DNA]</scope>
    <source>
        <strain evidence="1 2">CECT 8333</strain>
    </source>
</reference>
<dbReference type="Proteomes" id="UP000253090">
    <property type="component" value="Unassembled WGS sequence"/>
</dbReference>
<dbReference type="AlphaFoldDB" id="A0A369BKV0"/>
<gene>
    <name evidence="1" type="ORF">DFP94_10344</name>
</gene>
<organism evidence="1 2">
    <name type="scientific">Fontibacillus phaseoli</name>
    <dbReference type="NCBI Taxonomy" id="1416533"/>
    <lineage>
        <taxon>Bacteria</taxon>
        <taxon>Bacillati</taxon>
        <taxon>Bacillota</taxon>
        <taxon>Bacilli</taxon>
        <taxon>Bacillales</taxon>
        <taxon>Paenibacillaceae</taxon>
        <taxon>Fontibacillus</taxon>
    </lineage>
</organism>
<sequence length="94" mass="10670">MQQDEFMNECLNRLKLHHPFRADLATLRKIQKRHLLNIPDPNGPFRIMMTEKDTYPVFKRAIASGKQQAIVSIPHSEGTANQMLQASLSTIGPS</sequence>
<name>A0A369BKV0_9BACL</name>
<protein>
    <submittedName>
        <fullName evidence="1">Uncharacterized protein</fullName>
    </submittedName>
</protein>
<comment type="caution">
    <text evidence="1">The sequence shown here is derived from an EMBL/GenBank/DDBJ whole genome shotgun (WGS) entry which is preliminary data.</text>
</comment>
<evidence type="ECO:0000313" key="1">
    <source>
        <dbReference type="EMBL" id="RCX20324.1"/>
    </source>
</evidence>
<proteinExistence type="predicted"/>
<dbReference type="EMBL" id="QPJW01000003">
    <property type="protein sequence ID" value="RCX20324.1"/>
    <property type="molecule type" value="Genomic_DNA"/>
</dbReference>